<evidence type="ECO:0000256" key="1">
    <source>
        <dbReference type="SAM" id="MobiDB-lite"/>
    </source>
</evidence>
<feature type="chain" id="PRO_5036210160" evidence="2">
    <location>
        <begin position="22"/>
        <end position="111"/>
    </location>
</feature>
<dbReference type="Proteomes" id="UP000678499">
    <property type="component" value="Unassembled WGS sequence"/>
</dbReference>
<reference evidence="3" key="1">
    <citation type="submission" date="2020-11" db="EMBL/GenBank/DDBJ databases">
        <authorList>
            <person name="Tran Van P."/>
        </authorList>
    </citation>
    <scope>NUCLEOTIDE SEQUENCE</scope>
</reference>
<evidence type="ECO:0000313" key="4">
    <source>
        <dbReference type="Proteomes" id="UP000678499"/>
    </source>
</evidence>
<dbReference type="AlphaFoldDB" id="A0A7R9BPY3"/>
<keyword evidence="4" id="KW-1185">Reference proteome</keyword>
<evidence type="ECO:0000313" key="3">
    <source>
        <dbReference type="EMBL" id="CAD7279379.1"/>
    </source>
</evidence>
<sequence>MPSSVLRFILFFACSFQLAPALFNVTDTFSAPRDNPNVTSQGQPRVSAEGDIPVQALNGTTETGSKLSGDSKIDAVEASKKDFIDDINDISRRILALEDAGAFAIIVSGIS</sequence>
<organism evidence="3">
    <name type="scientific">Notodromas monacha</name>
    <dbReference type="NCBI Taxonomy" id="399045"/>
    <lineage>
        <taxon>Eukaryota</taxon>
        <taxon>Metazoa</taxon>
        <taxon>Ecdysozoa</taxon>
        <taxon>Arthropoda</taxon>
        <taxon>Crustacea</taxon>
        <taxon>Oligostraca</taxon>
        <taxon>Ostracoda</taxon>
        <taxon>Podocopa</taxon>
        <taxon>Podocopida</taxon>
        <taxon>Cypridocopina</taxon>
        <taxon>Cypridoidea</taxon>
        <taxon>Cyprididae</taxon>
        <taxon>Notodromas</taxon>
    </lineage>
</organism>
<feature type="non-terminal residue" evidence="3">
    <location>
        <position position="1"/>
    </location>
</feature>
<feature type="signal peptide" evidence="2">
    <location>
        <begin position="1"/>
        <end position="21"/>
    </location>
</feature>
<evidence type="ECO:0000256" key="2">
    <source>
        <dbReference type="SAM" id="SignalP"/>
    </source>
</evidence>
<feature type="region of interest" description="Disordered" evidence="1">
    <location>
        <begin position="32"/>
        <end position="70"/>
    </location>
</feature>
<gene>
    <name evidence="3" type="ORF">NMOB1V02_LOCUS7052</name>
</gene>
<keyword evidence="2" id="KW-0732">Signal</keyword>
<dbReference type="EMBL" id="CAJPEX010001611">
    <property type="protein sequence ID" value="CAG0919531.1"/>
    <property type="molecule type" value="Genomic_DNA"/>
</dbReference>
<accession>A0A7R9BPY3</accession>
<feature type="compositionally biased region" description="Polar residues" evidence="1">
    <location>
        <begin position="57"/>
        <end position="68"/>
    </location>
</feature>
<protein>
    <submittedName>
        <fullName evidence="3">Uncharacterized protein</fullName>
    </submittedName>
</protein>
<proteinExistence type="predicted"/>
<dbReference type="EMBL" id="OA883648">
    <property type="protein sequence ID" value="CAD7279379.1"/>
    <property type="molecule type" value="Genomic_DNA"/>
</dbReference>
<name>A0A7R9BPY3_9CRUS</name>